<protein>
    <submittedName>
        <fullName evidence="4">Ribosomal protein L19</fullName>
    </submittedName>
</protein>
<dbReference type="InterPro" id="IPR038657">
    <property type="entry name" value="Ribosomal_bL19_sf"/>
</dbReference>
<dbReference type="PRINTS" id="PR00061">
    <property type="entry name" value="RIBOSOMALL19"/>
</dbReference>
<dbReference type="NCBIfam" id="TIGR01024">
    <property type="entry name" value="rplS_bact"/>
    <property type="match status" value="1"/>
</dbReference>
<comment type="caution">
    <text evidence="4">The sequence shown here is derived from an EMBL/GenBank/DDBJ whole genome shotgun (WGS) entry which is preliminary data.</text>
</comment>
<dbReference type="HAMAP" id="MF_00402">
    <property type="entry name" value="Ribosomal_bL19"/>
    <property type="match status" value="1"/>
</dbReference>
<evidence type="ECO:0000256" key="1">
    <source>
        <dbReference type="ARBA" id="ARBA00005781"/>
    </source>
</evidence>
<evidence type="ECO:0000256" key="2">
    <source>
        <dbReference type="ARBA" id="ARBA00022980"/>
    </source>
</evidence>
<gene>
    <name evidence="4" type="primary">rplS</name>
    <name evidence="4" type="ORF">CARN1_1198</name>
</gene>
<dbReference type="EMBL" id="CABL01000016">
    <property type="protein sequence ID" value="CBH75800.1"/>
    <property type="molecule type" value="Genomic_DNA"/>
</dbReference>
<dbReference type="GO" id="GO:0022625">
    <property type="term" value="C:cytosolic large ribosomal subunit"/>
    <property type="evidence" value="ECO:0007669"/>
    <property type="project" value="TreeGrafter"/>
</dbReference>
<reference evidence="4" key="1">
    <citation type="submission" date="2009-10" db="EMBL/GenBank/DDBJ databases">
        <title>Diversity of trophic interactions inside an arsenic-rich microbial ecosystem.</title>
        <authorList>
            <person name="Bertin P.N."/>
            <person name="Heinrich-Salmeron A."/>
            <person name="Pelletier E."/>
            <person name="Goulhen-Chollet F."/>
            <person name="Arsene-Ploetze F."/>
            <person name="Gallien S."/>
            <person name="Calteau A."/>
            <person name="Vallenet D."/>
            <person name="Casiot C."/>
            <person name="Chane-Woon-Ming B."/>
            <person name="Giloteaux L."/>
            <person name="Barakat M."/>
            <person name="Bonnefoy V."/>
            <person name="Bruneel O."/>
            <person name="Chandler M."/>
            <person name="Cleiss J."/>
            <person name="Duran R."/>
            <person name="Elbaz-Poulichet F."/>
            <person name="Fonknechten N."/>
            <person name="Lauga B."/>
            <person name="Mornico D."/>
            <person name="Ortet P."/>
            <person name="Schaeffer C."/>
            <person name="Siguier P."/>
            <person name="Alexander Thil Smith A."/>
            <person name="Van Dorsselaer A."/>
            <person name="Weissenbach J."/>
            <person name="Medigue C."/>
            <person name="Le Paslier D."/>
        </authorList>
    </citation>
    <scope>NUCLEOTIDE SEQUENCE</scope>
</reference>
<comment type="similarity">
    <text evidence="1">Belongs to the bacterial ribosomal protein bL19 family.</text>
</comment>
<keyword evidence="2 4" id="KW-0689">Ribosomal protein</keyword>
<dbReference type="SUPFAM" id="SSF50104">
    <property type="entry name" value="Translation proteins SH3-like domain"/>
    <property type="match status" value="1"/>
</dbReference>
<name>E6PH62_9ZZZZ</name>
<evidence type="ECO:0000256" key="3">
    <source>
        <dbReference type="ARBA" id="ARBA00023274"/>
    </source>
</evidence>
<keyword evidence="3" id="KW-0687">Ribonucleoprotein</keyword>
<accession>E6PH62</accession>
<dbReference type="PANTHER" id="PTHR15680:SF9">
    <property type="entry name" value="LARGE RIBOSOMAL SUBUNIT PROTEIN BL19M"/>
    <property type="match status" value="1"/>
</dbReference>
<dbReference type="AlphaFoldDB" id="E6PH62"/>
<dbReference type="PANTHER" id="PTHR15680">
    <property type="entry name" value="RIBOSOMAL PROTEIN L19"/>
    <property type="match status" value="1"/>
</dbReference>
<dbReference type="GO" id="GO:0003735">
    <property type="term" value="F:structural constituent of ribosome"/>
    <property type="evidence" value="ECO:0007669"/>
    <property type="project" value="InterPro"/>
</dbReference>
<dbReference type="InterPro" id="IPR008991">
    <property type="entry name" value="Translation_prot_SH3-like_sf"/>
</dbReference>
<evidence type="ECO:0000313" key="4">
    <source>
        <dbReference type="EMBL" id="CBH75800.1"/>
    </source>
</evidence>
<proteinExistence type="inferred from homology"/>
<dbReference type="InterPro" id="IPR001857">
    <property type="entry name" value="Ribosomal_bL19"/>
</dbReference>
<sequence>MSRRTSAPLYCYGQDAMNVIDTLEREQLKPTLPDMRSGDTVKVFSKVVEGGKERTQMFEGVVTARKSGGLGECIVVRRVAHGVGVEKTFLLHSPRVEKIEISKRGIVRRSRLYYLSDLVGKAARIKERKTAR</sequence>
<dbReference type="Gene3D" id="2.30.30.790">
    <property type="match status" value="1"/>
</dbReference>
<organism evidence="4">
    <name type="scientific">mine drainage metagenome</name>
    <dbReference type="NCBI Taxonomy" id="410659"/>
    <lineage>
        <taxon>unclassified sequences</taxon>
        <taxon>metagenomes</taxon>
        <taxon>ecological metagenomes</taxon>
    </lineage>
</organism>
<dbReference type="Pfam" id="PF01245">
    <property type="entry name" value="Ribosomal_L19"/>
    <property type="match status" value="1"/>
</dbReference>
<dbReference type="GO" id="GO:0006412">
    <property type="term" value="P:translation"/>
    <property type="evidence" value="ECO:0007669"/>
    <property type="project" value="InterPro"/>
</dbReference>
<dbReference type="PIRSF" id="PIRSF002191">
    <property type="entry name" value="Ribosomal_L19"/>
    <property type="match status" value="1"/>
</dbReference>